<reference evidence="5 6" key="1">
    <citation type="submission" date="2021-04" db="EMBL/GenBank/DDBJ databases">
        <title>Pseudomonas boanensis sp. nov., a bacterium isolated from river water used for household purposes in Boane District, Mozambique.</title>
        <authorList>
            <person name="Nicklasson M."/>
            <person name="Martin-Rodriguez A.J."/>
            <person name="Thorell K."/>
            <person name="Neves L."/>
            <person name="Mussagy A."/>
            <person name="Rydberg H.A."/>
            <person name="Hernroth B."/>
            <person name="Svensson-Stadler L."/>
            <person name="Sjoling A."/>
        </authorList>
    </citation>
    <scope>NUCLEOTIDE SEQUENCE [LARGE SCALE GENOMIC DNA]</scope>
    <source>
        <strain evidence="5 6">DB1</strain>
    </source>
</reference>
<keyword evidence="1" id="KW-0805">Transcription regulation</keyword>
<dbReference type="Gene3D" id="1.10.10.10">
    <property type="entry name" value="Winged helix-like DNA-binding domain superfamily/Winged helix DNA-binding domain"/>
    <property type="match status" value="1"/>
</dbReference>
<dbReference type="SUPFAM" id="SSF46894">
    <property type="entry name" value="C-terminal effector domain of the bipartite response regulators"/>
    <property type="match status" value="1"/>
</dbReference>
<dbReference type="Pfam" id="PF00196">
    <property type="entry name" value="GerE"/>
    <property type="match status" value="1"/>
</dbReference>
<dbReference type="EMBL" id="JAGTIS010000022">
    <property type="protein sequence ID" value="MBT8769213.1"/>
    <property type="molecule type" value="Genomic_DNA"/>
</dbReference>
<dbReference type="SMART" id="SM00421">
    <property type="entry name" value="HTH_LUXR"/>
    <property type="match status" value="1"/>
</dbReference>
<evidence type="ECO:0000256" key="1">
    <source>
        <dbReference type="ARBA" id="ARBA00023015"/>
    </source>
</evidence>
<proteinExistence type="predicted"/>
<keyword evidence="3" id="KW-0804">Transcription</keyword>
<organism evidence="5 6">
    <name type="scientific">Metapseudomonas boanensis</name>
    <dbReference type="NCBI Taxonomy" id="2822138"/>
    <lineage>
        <taxon>Bacteria</taxon>
        <taxon>Pseudomonadati</taxon>
        <taxon>Pseudomonadota</taxon>
        <taxon>Gammaproteobacteria</taxon>
        <taxon>Pseudomonadales</taxon>
        <taxon>Pseudomonadaceae</taxon>
        <taxon>Metapseudomonas</taxon>
    </lineage>
</organism>
<protein>
    <submittedName>
        <fullName evidence="5">Helix-turn-helix transcriptional regulator</fullName>
    </submittedName>
</protein>
<comment type="caution">
    <text evidence="5">The sequence shown here is derived from an EMBL/GenBank/DDBJ whole genome shotgun (WGS) entry which is preliminary data.</text>
</comment>
<evidence type="ECO:0000256" key="2">
    <source>
        <dbReference type="ARBA" id="ARBA00023125"/>
    </source>
</evidence>
<dbReference type="Proteomes" id="UP001519667">
    <property type="component" value="Unassembled WGS sequence"/>
</dbReference>
<dbReference type="PRINTS" id="PR00038">
    <property type="entry name" value="HTHLUXR"/>
</dbReference>
<evidence type="ECO:0000259" key="4">
    <source>
        <dbReference type="PROSITE" id="PS50043"/>
    </source>
</evidence>
<feature type="domain" description="HTH luxR-type" evidence="4">
    <location>
        <begin position="212"/>
        <end position="277"/>
    </location>
</feature>
<gene>
    <name evidence="5" type="ORF">J7302_24200</name>
</gene>
<keyword evidence="6" id="KW-1185">Reference proteome</keyword>
<dbReference type="PANTHER" id="PTHR44688">
    <property type="entry name" value="DNA-BINDING TRANSCRIPTIONAL ACTIVATOR DEVR_DOSR"/>
    <property type="match status" value="1"/>
</dbReference>
<evidence type="ECO:0000313" key="5">
    <source>
        <dbReference type="EMBL" id="MBT8769213.1"/>
    </source>
</evidence>
<dbReference type="InterPro" id="IPR000792">
    <property type="entry name" value="Tscrpt_reg_LuxR_C"/>
</dbReference>
<dbReference type="PROSITE" id="PS00622">
    <property type="entry name" value="HTH_LUXR_1"/>
    <property type="match status" value="1"/>
</dbReference>
<name>A0ABS5XNG5_9GAMM</name>
<keyword evidence="2" id="KW-0238">DNA-binding</keyword>
<dbReference type="PANTHER" id="PTHR44688:SF16">
    <property type="entry name" value="DNA-BINDING TRANSCRIPTIONAL ACTIVATOR DEVR_DOSR"/>
    <property type="match status" value="1"/>
</dbReference>
<dbReference type="InterPro" id="IPR016032">
    <property type="entry name" value="Sig_transdc_resp-reg_C-effctor"/>
</dbReference>
<dbReference type="PROSITE" id="PS50043">
    <property type="entry name" value="HTH_LUXR_2"/>
    <property type="match status" value="1"/>
</dbReference>
<dbReference type="CDD" id="cd06170">
    <property type="entry name" value="LuxR_C_like"/>
    <property type="match status" value="1"/>
</dbReference>
<accession>A0ABS5XNG5</accession>
<evidence type="ECO:0000256" key="3">
    <source>
        <dbReference type="ARBA" id="ARBA00023163"/>
    </source>
</evidence>
<evidence type="ECO:0000313" key="6">
    <source>
        <dbReference type="Proteomes" id="UP001519667"/>
    </source>
</evidence>
<sequence length="299" mass="32922">MSGPFNNPDGGPVSVSTFDLSQWQHQGACLIKAIGLADFPRQLLTSIFAAVEIDSAFVVVHSPAQRPVILEDERVRAERRDEVLRYLAGPYLLDPVHLACIEGRRQGLVRLQDIAPDHFHESEYYRSFYVSHGLADEVNYLIRLEEGGGIAVSLGRLAEHGPFDAAELEALESIEPIVSAAAQRHWAEGALAAEYNDAPSQALHAQLERAFEDFGRSVLTEREGDVARLILRGHSSKSIARALDITPDTVRVHRKNIHTKLSIGSQGELFSLFINAIACAQGNSGEDPLQVYLSRRTPI</sequence>
<dbReference type="InterPro" id="IPR036388">
    <property type="entry name" value="WH-like_DNA-bd_sf"/>
</dbReference>